<feature type="transmembrane region" description="Helical" evidence="11">
    <location>
        <begin position="848"/>
        <end position="874"/>
    </location>
</feature>
<feature type="domain" description="Chitin synthase 4-like" evidence="12">
    <location>
        <begin position="250"/>
        <end position="328"/>
    </location>
</feature>
<keyword evidence="3" id="KW-1003">Cell membrane</keyword>
<keyword evidence="4" id="KW-0328">Glycosyltransferase</keyword>
<proteinExistence type="predicted"/>
<dbReference type="InterPro" id="IPR054295">
    <property type="entry name" value="CHS4-like_dom"/>
</dbReference>
<feature type="transmembrane region" description="Helical" evidence="11">
    <location>
        <begin position="769"/>
        <end position="792"/>
    </location>
</feature>
<evidence type="ECO:0000256" key="7">
    <source>
        <dbReference type="ARBA" id="ARBA00022989"/>
    </source>
</evidence>
<keyword evidence="8 11" id="KW-0472">Membrane</keyword>
<keyword evidence="7 11" id="KW-1133">Transmembrane helix</keyword>
<evidence type="ECO:0000256" key="3">
    <source>
        <dbReference type="ARBA" id="ARBA00022475"/>
    </source>
</evidence>
<dbReference type="GO" id="GO:0004100">
    <property type="term" value="F:chitin synthase activity"/>
    <property type="evidence" value="ECO:0007669"/>
    <property type="project" value="UniProtKB-EC"/>
</dbReference>
<evidence type="ECO:0000256" key="10">
    <source>
        <dbReference type="SAM" id="MobiDB-lite"/>
    </source>
</evidence>
<evidence type="ECO:0000256" key="6">
    <source>
        <dbReference type="ARBA" id="ARBA00022692"/>
    </source>
</evidence>
<dbReference type="InterPro" id="IPR029044">
    <property type="entry name" value="Nucleotide-diphossugar_trans"/>
</dbReference>
<evidence type="ECO:0000256" key="1">
    <source>
        <dbReference type="ARBA" id="ARBA00004651"/>
    </source>
</evidence>
<protein>
    <recommendedName>
        <fullName evidence="2">chitin synthase</fullName>
        <ecNumber evidence="2">2.4.1.16</ecNumber>
    </recommendedName>
</protein>
<dbReference type="GO" id="GO:0005886">
    <property type="term" value="C:plasma membrane"/>
    <property type="evidence" value="ECO:0007669"/>
    <property type="project" value="UniProtKB-SubCell"/>
</dbReference>
<name>A0AAD5UCP2_9FUNG</name>
<dbReference type="CDD" id="cd04190">
    <property type="entry name" value="Chitin_synth_C"/>
    <property type="match status" value="1"/>
</dbReference>
<dbReference type="Pfam" id="PF22997">
    <property type="entry name" value="CHS4"/>
    <property type="match status" value="1"/>
</dbReference>
<feature type="compositionally biased region" description="Polar residues" evidence="10">
    <location>
        <begin position="1400"/>
        <end position="1411"/>
    </location>
</feature>
<dbReference type="GO" id="GO:0006031">
    <property type="term" value="P:chitin biosynthetic process"/>
    <property type="evidence" value="ECO:0007669"/>
    <property type="project" value="TreeGrafter"/>
</dbReference>
<feature type="compositionally biased region" description="Basic residues" evidence="10">
    <location>
        <begin position="27"/>
        <end position="37"/>
    </location>
</feature>
<dbReference type="InterPro" id="IPR004835">
    <property type="entry name" value="Chitin_synth"/>
</dbReference>
<feature type="region of interest" description="Disordered" evidence="10">
    <location>
        <begin position="1"/>
        <end position="50"/>
    </location>
</feature>
<gene>
    <name evidence="13" type="ORF">HK103_007706</name>
</gene>
<comment type="caution">
    <text evidence="13">The sequence shown here is derived from an EMBL/GenBank/DDBJ whole genome shotgun (WGS) entry which is preliminary data.</text>
</comment>
<reference evidence="13" key="1">
    <citation type="submission" date="2020-05" db="EMBL/GenBank/DDBJ databases">
        <title>Phylogenomic resolution of chytrid fungi.</title>
        <authorList>
            <person name="Stajich J.E."/>
            <person name="Amses K."/>
            <person name="Simmons R."/>
            <person name="Seto K."/>
            <person name="Myers J."/>
            <person name="Bonds A."/>
            <person name="Quandt C.A."/>
            <person name="Barry K."/>
            <person name="Liu P."/>
            <person name="Grigoriev I."/>
            <person name="Longcore J.E."/>
            <person name="James T.Y."/>
        </authorList>
    </citation>
    <scope>NUCLEOTIDE SEQUENCE</scope>
    <source>
        <strain evidence="13">PLAUS21</strain>
    </source>
</reference>
<comment type="subcellular location">
    <subcellularLocation>
        <location evidence="1">Cell membrane</location>
        <topology evidence="1">Multi-pass membrane protein</topology>
    </subcellularLocation>
</comment>
<accession>A0AAD5UCP2</accession>
<feature type="transmembrane region" description="Helical" evidence="11">
    <location>
        <begin position="823"/>
        <end position="842"/>
    </location>
</feature>
<evidence type="ECO:0000256" key="4">
    <source>
        <dbReference type="ARBA" id="ARBA00022676"/>
    </source>
</evidence>
<feature type="region of interest" description="Disordered" evidence="10">
    <location>
        <begin position="1315"/>
        <end position="1340"/>
    </location>
</feature>
<feature type="region of interest" description="Disordered" evidence="10">
    <location>
        <begin position="1349"/>
        <end position="1368"/>
    </location>
</feature>
<feature type="transmembrane region" description="Helical" evidence="11">
    <location>
        <begin position="341"/>
        <end position="369"/>
    </location>
</feature>
<feature type="transmembrane region" description="Helical" evidence="11">
    <location>
        <begin position="798"/>
        <end position="816"/>
    </location>
</feature>
<dbReference type="Pfam" id="PF03142">
    <property type="entry name" value="Chitin_synth_2"/>
    <property type="match status" value="1"/>
</dbReference>
<keyword evidence="5" id="KW-0808">Transferase</keyword>
<organism evidence="13 14">
    <name type="scientific">Boothiomyces macroporosus</name>
    <dbReference type="NCBI Taxonomy" id="261099"/>
    <lineage>
        <taxon>Eukaryota</taxon>
        <taxon>Fungi</taxon>
        <taxon>Fungi incertae sedis</taxon>
        <taxon>Chytridiomycota</taxon>
        <taxon>Chytridiomycota incertae sedis</taxon>
        <taxon>Chytridiomycetes</taxon>
        <taxon>Rhizophydiales</taxon>
        <taxon>Terramycetaceae</taxon>
        <taxon>Boothiomyces</taxon>
    </lineage>
</organism>
<evidence type="ECO:0000313" key="14">
    <source>
        <dbReference type="Proteomes" id="UP001210925"/>
    </source>
</evidence>
<evidence type="ECO:0000256" key="9">
    <source>
        <dbReference type="ARBA" id="ARBA00023180"/>
    </source>
</evidence>
<evidence type="ECO:0000256" key="5">
    <source>
        <dbReference type="ARBA" id="ARBA00022679"/>
    </source>
</evidence>
<dbReference type="SUPFAM" id="SSF53448">
    <property type="entry name" value="Nucleotide-diphospho-sugar transferases"/>
    <property type="match status" value="1"/>
</dbReference>
<feature type="compositionally biased region" description="Basic and acidic residues" evidence="10">
    <location>
        <begin position="1357"/>
        <end position="1368"/>
    </location>
</feature>
<keyword evidence="6 11" id="KW-0812">Transmembrane</keyword>
<feature type="region of interest" description="Disordered" evidence="10">
    <location>
        <begin position="1380"/>
        <end position="1411"/>
    </location>
</feature>
<dbReference type="EC" id="2.4.1.16" evidence="2"/>
<dbReference type="EMBL" id="JADGKB010000099">
    <property type="protein sequence ID" value="KAJ3253845.1"/>
    <property type="molecule type" value="Genomic_DNA"/>
</dbReference>
<dbReference type="Proteomes" id="UP001210925">
    <property type="component" value="Unassembled WGS sequence"/>
</dbReference>
<keyword evidence="14" id="KW-1185">Reference proteome</keyword>
<evidence type="ECO:0000259" key="12">
    <source>
        <dbReference type="Pfam" id="PF22997"/>
    </source>
</evidence>
<evidence type="ECO:0000256" key="8">
    <source>
        <dbReference type="ARBA" id="ARBA00023136"/>
    </source>
</evidence>
<evidence type="ECO:0000313" key="13">
    <source>
        <dbReference type="EMBL" id="KAJ3253845.1"/>
    </source>
</evidence>
<dbReference type="GO" id="GO:0030428">
    <property type="term" value="C:cell septum"/>
    <property type="evidence" value="ECO:0007669"/>
    <property type="project" value="TreeGrafter"/>
</dbReference>
<keyword evidence="9" id="KW-0325">Glycoprotein</keyword>
<evidence type="ECO:0000256" key="2">
    <source>
        <dbReference type="ARBA" id="ARBA00012543"/>
    </source>
</evidence>
<sequence length="1484" mass="167083">MNSNSDQTGIAVLRYSGAEESQSPQSPKRRPRSRTGIHLRSPLQDPPLARQGASRSAQALDSVSEFTKYQTKTSTSHWWPQFANIVTICCVPSFLDFIKVKGAHVQQAWREKIALCIIIGVIMFLVGFFIVGLKSALCADNGQTTSYFNNGNDKIRPWRNSSIVRGVTYDFNAMGKALNALQPPIDLTADWYGEDIAALFSSTDSCSQFIKDPSTFCSVPDRIAGSPSIVSPKCDSAKALQSLHPIETLSFSWSDITDNYLPPHQLLVYNGAVLNVTRFLTYEANSTFQNLPSLQNLMPGKDVTREMSNSYTNYQLMQCLVSRYTVGYLGSQSAGCAVYNAIMVIALVTILGVIFARFIMAFVFHWLIAPQMAVHTTMKLGKNDAGYLHRPPNVPFYSIEGQKIYQGLQSGSKPLPTDLHTIVLVTCYSEDANGIRGTLDSIAATDYPEERKLLFVICDGMIQGEGNTQMTPDIVVSMIEEDPAMGEPEPKSYFAIAEGEKQHNMAKVYAGVYKYCDRAVPIVVVVKCGTEEERNVQSPSDLPKKKAGNRGKRDSQLLLFNFLSRVTYNDRMTPLDFELFWKIHQLTRVTPDYYQLLLMIDADTIVSNTCLTYMVQTMVNDPKVMGLCGETRIANKKESWVTMIQVYEYFTNHNLGKAFESVFGGVTCLPGCFCMYRIKVPKEDGFYTTLLVDPDIIENYSENIVDTLHKKNLLLLGEDRFLSTLMLSKFPKRRMVFVPQAICHTTVPHTYKMLQSQRRRWINSTIHNLLELVFVPGLCGTFCFSMQFVIALDLFGTVSLPAAIILTFYLIIDSIFSSNPPVLPLVLLLITLILPGVLVLLTTRKPVYTLWMFVYILALPIWNFTLPLYAFWHFDDFSWGDTRKIEGEEKGGDHSARTGSYQVGSVQPKSWEMWEAERRRKYFNGEIVQRPTVRRNPLPFIPADVIQSEMPISRVITPAESEYQSVVSSAVTTQVSQQQPQANWKFVPVQNNKGPVVLIPAIDKEANLTSITSQLSVEEPLGEEWHRKFPRTAQPRTSNVSSIDRPVTAFRESERNTFIKKKHDEQSNDYSVSKSKFMKGDFSVSLDRNLKNSTSNQYDSIPNGPPVPPKDFLSMSRLPKSEHNADYSFTPSHSRFNERRVSMPVKILPSQNLEYGIQSNNLKQMSSKNLDQSIYNADKTMDQSFKSAINHSNIDASRSQIQKDPSTVETSLNFQAGDTINKFWRSKFLEQQQVLNNTNIQEPTSKAALDDLILDSYSDNGNSILPTSILSNELTSGSLNGSNPIITPYAHPNEYFDPNVSTISSIDLSLLSNERSDASTPKLRNTLPREKNPTGNYKLDDSILDQSMESNESSIFESKRNSSSDLPSLKHLENEISIISSTRSSVQGPRPIPSDWENDFSFSSKDPKTSTTDKSFLEMFANKSESKKGTMTEQFKNAFRKESGTITKAFKRAFQKKQSLDRITNEKTFDRSLARVKGPREMKQ</sequence>
<evidence type="ECO:0000256" key="11">
    <source>
        <dbReference type="SAM" id="Phobius"/>
    </source>
</evidence>
<dbReference type="PANTHER" id="PTHR22914:SF41">
    <property type="entry name" value="CHITIN SYNTHASE 7"/>
    <property type="match status" value="1"/>
</dbReference>
<dbReference type="PANTHER" id="PTHR22914">
    <property type="entry name" value="CHITIN SYNTHASE"/>
    <property type="match status" value="1"/>
</dbReference>
<feature type="transmembrane region" description="Helical" evidence="11">
    <location>
        <begin position="113"/>
        <end position="133"/>
    </location>
</feature>